<evidence type="ECO:0000313" key="2">
    <source>
        <dbReference type="EMBL" id="MDQ0101024.1"/>
    </source>
</evidence>
<organism evidence="2 3">
    <name type="scientific">Paenarthrobacter nicotinovorans</name>
    <name type="common">Arthrobacter nicotinovorans</name>
    <dbReference type="NCBI Taxonomy" id="29320"/>
    <lineage>
        <taxon>Bacteria</taxon>
        <taxon>Bacillati</taxon>
        <taxon>Actinomycetota</taxon>
        <taxon>Actinomycetes</taxon>
        <taxon>Micrococcales</taxon>
        <taxon>Micrococcaceae</taxon>
        <taxon>Paenarthrobacter</taxon>
    </lineage>
</organism>
<dbReference type="InterPro" id="IPR000073">
    <property type="entry name" value="AB_hydrolase_1"/>
</dbReference>
<dbReference type="Pfam" id="PF00561">
    <property type="entry name" value="Abhydrolase_1"/>
    <property type="match status" value="1"/>
</dbReference>
<dbReference type="SUPFAM" id="SSF53474">
    <property type="entry name" value="alpha/beta-Hydrolases"/>
    <property type="match status" value="1"/>
</dbReference>
<evidence type="ECO:0000259" key="1">
    <source>
        <dbReference type="Pfam" id="PF00561"/>
    </source>
</evidence>
<sequence length="270" mass="29659">MSDWSLPERFDVGDGTVRWNSVGEGPALVLMHGTPFSSYIWRDIAPVLARDHRVYVWDMLGFGQSTRTAPDVSLRQQATIFVELLEHWGVSAPRVVAHDVGGAVALRATLLHDVNFESLTLIDAATVSGWGAGGFFQTVHQHPEAFEALPDWASAALIDAKIRSGSHVGLRADALASYTGQWAGTEGARAFYRQYTQGGEENTDELQDRLRLLDIPIHVVWGSEDAWLGVDYAHRLVTALPDHARFSIIEGAGHMVPEDRPGELLRLLSA</sequence>
<comment type="caution">
    <text evidence="2">The sequence shown here is derived from an EMBL/GenBank/DDBJ whole genome shotgun (WGS) entry which is preliminary data.</text>
</comment>
<dbReference type="InterPro" id="IPR000639">
    <property type="entry name" value="Epox_hydrolase-like"/>
</dbReference>
<proteinExistence type="predicted"/>
<dbReference type="RefSeq" id="WP_064721649.1">
    <property type="nucleotide sequence ID" value="NZ_BDDW01000001.1"/>
</dbReference>
<keyword evidence="3" id="KW-1185">Reference proteome</keyword>
<gene>
    <name evidence="2" type="ORF">J2T10_000643</name>
</gene>
<evidence type="ECO:0000313" key="3">
    <source>
        <dbReference type="Proteomes" id="UP001244563"/>
    </source>
</evidence>
<dbReference type="PANTHER" id="PTHR43798">
    <property type="entry name" value="MONOACYLGLYCEROL LIPASE"/>
    <property type="match status" value="1"/>
</dbReference>
<dbReference type="PANTHER" id="PTHR43798:SF33">
    <property type="entry name" value="HYDROLASE, PUTATIVE (AFU_ORTHOLOGUE AFUA_2G14860)-RELATED"/>
    <property type="match status" value="1"/>
</dbReference>
<dbReference type="PRINTS" id="PR00412">
    <property type="entry name" value="EPOXHYDRLASE"/>
</dbReference>
<dbReference type="Gene3D" id="3.40.50.1820">
    <property type="entry name" value="alpha/beta hydrolase"/>
    <property type="match status" value="1"/>
</dbReference>
<feature type="domain" description="AB hydrolase-1" evidence="1">
    <location>
        <begin position="26"/>
        <end position="261"/>
    </location>
</feature>
<protein>
    <submittedName>
        <fullName evidence="2">Pimeloyl-ACP methyl ester carboxylesterase</fullName>
    </submittedName>
</protein>
<dbReference type="InterPro" id="IPR050266">
    <property type="entry name" value="AB_hydrolase_sf"/>
</dbReference>
<dbReference type="InterPro" id="IPR029058">
    <property type="entry name" value="AB_hydrolase_fold"/>
</dbReference>
<name>A0ABT9TID3_PAENI</name>
<dbReference type="EMBL" id="JAUSSW010000001">
    <property type="protein sequence ID" value="MDQ0101024.1"/>
    <property type="molecule type" value="Genomic_DNA"/>
</dbReference>
<dbReference type="Proteomes" id="UP001244563">
    <property type="component" value="Unassembled WGS sequence"/>
</dbReference>
<accession>A0ABT9TID3</accession>
<reference evidence="2 3" key="1">
    <citation type="submission" date="2023-07" db="EMBL/GenBank/DDBJ databases">
        <title>Sorghum-associated microbial communities from plants grown in Nebraska, USA.</title>
        <authorList>
            <person name="Schachtman D."/>
        </authorList>
    </citation>
    <scope>NUCLEOTIDE SEQUENCE [LARGE SCALE GENOMIC DNA]</scope>
    <source>
        <strain evidence="2 3">CC523</strain>
    </source>
</reference>
<dbReference type="PRINTS" id="PR00111">
    <property type="entry name" value="ABHYDROLASE"/>
</dbReference>